<feature type="transmembrane region" description="Helical" evidence="1">
    <location>
        <begin position="87"/>
        <end position="107"/>
    </location>
</feature>
<accession>A0A402ACV6</accession>
<feature type="transmembrane region" description="Helical" evidence="1">
    <location>
        <begin position="339"/>
        <end position="358"/>
    </location>
</feature>
<dbReference type="OrthoDB" id="137017at2"/>
<feature type="transmembrane region" description="Helical" evidence="1">
    <location>
        <begin position="364"/>
        <end position="384"/>
    </location>
</feature>
<feature type="transmembrane region" description="Helical" evidence="1">
    <location>
        <begin position="245"/>
        <end position="269"/>
    </location>
</feature>
<feature type="transmembrane region" description="Helical" evidence="1">
    <location>
        <begin position="45"/>
        <end position="67"/>
    </location>
</feature>
<dbReference type="AlphaFoldDB" id="A0A402ACV6"/>
<evidence type="ECO:0000256" key="1">
    <source>
        <dbReference type="SAM" id="Phobius"/>
    </source>
</evidence>
<gene>
    <name evidence="2" type="ORF">KDK_07250</name>
</gene>
<keyword evidence="1" id="KW-0812">Transmembrane</keyword>
<feature type="transmembrane region" description="Helical" evidence="1">
    <location>
        <begin position="295"/>
        <end position="318"/>
    </location>
</feature>
<feature type="transmembrane region" description="Helical" evidence="1">
    <location>
        <begin position="119"/>
        <end position="138"/>
    </location>
</feature>
<dbReference type="EMBL" id="BIFS01000001">
    <property type="protein sequence ID" value="GCE16925.1"/>
    <property type="molecule type" value="Genomic_DNA"/>
</dbReference>
<evidence type="ECO:0008006" key="4">
    <source>
        <dbReference type="Google" id="ProtNLM"/>
    </source>
</evidence>
<feature type="transmembrane region" description="Helical" evidence="1">
    <location>
        <begin position="166"/>
        <end position="189"/>
    </location>
</feature>
<evidence type="ECO:0000313" key="3">
    <source>
        <dbReference type="Proteomes" id="UP000287188"/>
    </source>
</evidence>
<proteinExistence type="predicted"/>
<sequence>MPVLFFQTPVLFLQTVSLALSIFNLIAFLWLAFTVWLNGDRRSMIARVGVVGLGLAALFFFIHALLISGPLSKTTGGPISTDFLWHLVWFPAVGVPYIWFVIGLYYASFLNNKWRRRRPYLLVSSAVLGCSVLLILLFNQSTFTFKETLLLLAYGKDIDGGLPGSLSLPLLVLPIFLAYVTFCVIGPWFTPARVGRLLNALWRFGIMRARTRSLRRSLVDAFWDDQIDVGNLDEPILSWHLARPVLLLAALLMVCLTLSLGVLGVWSMINWVKVQETGAQPAISFTDPNTIPANLIMLDIYATGCVALIVLLIGYSIVRHGILIERPLARRGFFEQWRGIVIVAATIALFISFLMLITHSSLGSLLLITIIATGTYALFTWSSYTAHDRYVSLLGPFLRSTSVRHWLNTDLQKTEQNMEALFFHLCKEVLEVRCARLVVLTGPVRRSFSYRWSIVDPAGNTDELGSSVVNEHILSDGHGPQTLRSDLHAYRIRVLLHGLPVICWVLPIYDELGLVAKLYLGPRQDGGAFTNEDMDLAQACGQRILDTLRDHEAMLAVAGLLRRRVVDVKLLGAQQRRVLHDETLPMLHLALLRLETVRSLHHQDTESPERFEQVLHEAIGSISSVHRQLASMMRAMSTGAPHRLERDGMMTAIHTMLEQDFQHAFDVVEWKVSEETAHLIDDMVPPLLLN</sequence>
<dbReference type="RefSeq" id="WP_126548708.1">
    <property type="nucleotide sequence ID" value="NZ_BIFS01000001.1"/>
</dbReference>
<comment type="caution">
    <text evidence="2">The sequence shown here is derived from an EMBL/GenBank/DDBJ whole genome shotgun (WGS) entry which is preliminary data.</text>
</comment>
<dbReference type="Proteomes" id="UP000287188">
    <property type="component" value="Unassembled WGS sequence"/>
</dbReference>
<reference evidence="3" key="1">
    <citation type="submission" date="2018-12" db="EMBL/GenBank/DDBJ databases">
        <title>Tengunoibacter tsumagoiensis gen. nov., sp. nov., Dictyobacter kobayashii sp. nov., D. alpinus sp. nov., and D. joshuensis sp. nov. and description of Dictyobacteraceae fam. nov. within the order Ktedonobacterales isolated from Tengu-no-mugimeshi.</title>
        <authorList>
            <person name="Wang C.M."/>
            <person name="Zheng Y."/>
            <person name="Sakai Y."/>
            <person name="Toyoda A."/>
            <person name="Minakuchi Y."/>
            <person name="Abe K."/>
            <person name="Yokota A."/>
            <person name="Yabe S."/>
        </authorList>
    </citation>
    <scope>NUCLEOTIDE SEQUENCE [LARGE SCALE GENOMIC DNA]</scope>
    <source>
        <strain evidence="3">Uno11</strain>
    </source>
</reference>
<evidence type="ECO:0000313" key="2">
    <source>
        <dbReference type="EMBL" id="GCE16925.1"/>
    </source>
</evidence>
<keyword evidence="1" id="KW-1133">Transmembrane helix</keyword>
<keyword evidence="1" id="KW-0472">Membrane</keyword>
<protein>
    <recommendedName>
        <fullName evidence="4">Histidine kinase N-terminal 7TM region domain-containing protein</fullName>
    </recommendedName>
</protein>
<feature type="transmembrane region" description="Helical" evidence="1">
    <location>
        <begin position="12"/>
        <end position="33"/>
    </location>
</feature>
<name>A0A402ACV6_9CHLR</name>
<organism evidence="2 3">
    <name type="scientific">Dictyobacter kobayashii</name>
    <dbReference type="NCBI Taxonomy" id="2014872"/>
    <lineage>
        <taxon>Bacteria</taxon>
        <taxon>Bacillati</taxon>
        <taxon>Chloroflexota</taxon>
        <taxon>Ktedonobacteria</taxon>
        <taxon>Ktedonobacterales</taxon>
        <taxon>Dictyobacteraceae</taxon>
        <taxon>Dictyobacter</taxon>
    </lineage>
</organism>
<keyword evidence="3" id="KW-1185">Reference proteome</keyword>